<comment type="caution">
    <text evidence="1">The sequence shown here is derived from an EMBL/GenBank/DDBJ whole genome shotgun (WGS) entry which is preliminary data.</text>
</comment>
<evidence type="ECO:0000313" key="1">
    <source>
        <dbReference type="EMBL" id="KFI18144.1"/>
    </source>
</evidence>
<evidence type="ECO:0008006" key="3">
    <source>
        <dbReference type="Google" id="ProtNLM"/>
    </source>
</evidence>
<protein>
    <recommendedName>
        <fullName evidence="3">Transposase</fullName>
    </recommendedName>
</protein>
<dbReference type="InterPro" id="IPR009057">
    <property type="entry name" value="Homeodomain-like_sf"/>
</dbReference>
<dbReference type="AlphaFoldDB" id="A0A0E2YY57"/>
<dbReference type="Proteomes" id="UP000028839">
    <property type="component" value="Unassembled WGS sequence"/>
</dbReference>
<organism evidence="1 2">
    <name type="scientific">Nitrosococcus oceani C-27</name>
    <dbReference type="NCBI Taxonomy" id="314279"/>
    <lineage>
        <taxon>Bacteria</taxon>
        <taxon>Pseudomonadati</taxon>
        <taxon>Pseudomonadota</taxon>
        <taxon>Gammaproteobacteria</taxon>
        <taxon>Chromatiales</taxon>
        <taxon>Chromatiaceae</taxon>
        <taxon>Nitrosococcus</taxon>
    </lineage>
</organism>
<proteinExistence type="predicted"/>
<name>A0A0E2YY57_9GAMM</name>
<evidence type="ECO:0000313" key="2">
    <source>
        <dbReference type="Proteomes" id="UP000028839"/>
    </source>
</evidence>
<gene>
    <name evidence="1" type="ORF">IB75_15725</name>
</gene>
<dbReference type="InterPro" id="IPR036388">
    <property type="entry name" value="WH-like_DNA-bd_sf"/>
</dbReference>
<dbReference type="EMBL" id="JPGN01000087">
    <property type="protein sequence ID" value="KFI18144.1"/>
    <property type="molecule type" value="Genomic_DNA"/>
</dbReference>
<dbReference type="OrthoDB" id="5572758at2"/>
<dbReference type="SUPFAM" id="SSF46689">
    <property type="entry name" value="Homeodomain-like"/>
    <property type="match status" value="1"/>
</dbReference>
<dbReference type="HOGENOM" id="CLU_2634503_0_0_6"/>
<sequence>MGQEEVEISAPYSKDLRQKLITCHEQGELSEEVVAKRFLVSQRTFKRWWKHYQGSERMVPELMGDGVEPKVNKAAGA</sequence>
<accession>A0A0E2YY57</accession>
<dbReference type="Gene3D" id="1.10.10.10">
    <property type="entry name" value="Winged helix-like DNA-binding domain superfamily/Winged helix DNA-binding domain"/>
    <property type="match status" value="1"/>
</dbReference>
<reference evidence="1 2" key="1">
    <citation type="submission" date="2014-07" db="EMBL/GenBank/DDBJ databases">
        <title>Comparative analysis of Nitrosococcus oceani genome inventories of strains from Pacific and Atlantic gyres.</title>
        <authorList>
            <person name="Lim C.K."/>
            <person name="Wang L."/>
            <person name="Sayavedra-Soto L.A."/>
            <person name="Klotz M.G."/>
        </authorList>
    </citation>
    <scope>NUCLEOTIDE SEQUENCE [LARGE SCALE GENOMIC DNA]</scope>
    <source>
        <strain evidence="1 2">C-27</strain>
    </source>
</reference>